<keyword evidence="9" id="KW-1185">Reference proteome</keyword>
<dbReference type="EMBL" id="JANPWB010000007">
    <property type="protein sequence ID" value="KAJ1172614.1"/>
    <property type="molecule type" value="Genomic_DNA"/>
</dbReference>
<comment type="subcellular location">
    <subcellularLocation>
        <location evidence="2">Cytoplasm</location>
        <location evidence="2">P-body</location>
    </subcellularLocation>
    <subcellularLocation>
        <location evidence="1">Nucleus</location>
    </subcellularLocation>
</comment>
<accession>A0AAV7T9F4</accession>
<evidence type="ECO:0000313" key="8">
    <source>
        <dbReference type="EMBL" id="KAJ1172614.1"/>
    </source>
</evidence>
<sequence length="312" mass="36328">MYRGREDELQLEKSARRLREKFHGKVSIEKAVLLMRKYNNDHDLVCKYIILFREHLAELDSEEVEALQKDQVVKNVVEKLKREEDQKKNPKKIDNDKDIEEIAETLKSLPLTEKNLRMLNNANKNWIPSSDKQFACRTCDNMWWRRVPERKQVSKCRKCRQKYDPVPVDKMWGIAEFHCPFCHRMFRGFTQMGVPCPCYICNRPVLPSHILPPRRTPGPRGRNPHSCYAEDCYNRREPYIPGTHCIHPRSRAKNGLPKVLHPSPAHESTGSTVATCISQGSLDICDIDDLILDDLKESAEEEEDDDAEDSDD</sequence>
<dbReference type="GO" id="GO:0075523">
    <property type="term" value="P:viral translational frameshifting"/>
    <property type="evidence" value="ECO:0007669"/>
    <property type="project" value="TreeGrafter"/>
</dbReference>
<evidence type="ECO:0000256" key="2">
    <source>
        <dbReference type="ARBA" id="ARBA00004201"/>
    </source>
</evidence>
<comment type="similarity">
    <text evidence="3">Belongs to the SHFL family.</text>
</comment>
<feature type="compositionally biased region" description="Acidic residues" evidence="7">
    <location>
        <begin position="299"/>
        <end position="312"/>
    </location>
</feature>
<organism evidence="8 9">
    <name type="scientific">Pleurodeles waltl</name>
    <name type="common">Iberian ribbed newt</name>
    <dbReference type="NCBI Taxonomy" id="8319"/>
    <lineage>
        <taxon>Eukaryota</taxon>
        <taxon>Metazoa</taxon>
        <taxon>Chordata</taxon>
        <taxon>Craniata</taxon>
        <taxon>Vertebrata</taxon>
        <taxon>Euteleostomi</taxon>
        <taxon>Amphibia</taxon>
        <taxon>Batrachia</taxon>
        <taxon>Caudata</taxon>
        <taxon>Salamandroidea</taxon>
        <taxon>Salamandridae</taxon>
        <taxon>Pleurodelinae</taxon>
        <taxon>Pleurodeles</taxon>
    </lineage>
</organism>
<dbReference type="Pfam" id="PF15135">
    <property type="entry name" value="UPF0515"/>
    <property type="match status" value="1"/>
</dbReference>
<evidence type="ECO:0000256" key="1">
    <source>
        <dbReference type="ARBA" id="ARBA00004123"/>
    </source>
</evidence>
<evidence type="ECO:0000256" key="7">
    <source>
        <dbReference type="SAM" id="MobiDB-lite"/>
    </source>
</evidence>
<keyword evidence="6" id="KW-0539">Nucleus</keyword>
<dbReference type="GO" id="GO:0043022">
    <property type="term" value="F:ribosome binding"/>
    <property type="evidence" value="ECO:0007669"/>
    <property type="project" value="TreeGrafter"/>
</dbReference>
<evidence type="ECO:0000256" key="6">
    <source>
        <dbReference type="ARBA" id="ARBA00023242"/>
    </source>
</evidence>
<name>A0AAV7T9F4_PLEWA</name>
<evidence type="ECO:0008006" key="10">
    <source>
        <dbReference type="Google" id="ProtNLM"/>
    </source>
</evidence>
<gene>
    <name evidence="8" type="ORF">NDU88_004458</name>
</gene>
<dbReference type="GO" id="GO:0000932">
    <property type="term" value="C:P-body"/>
    <property type="evidence" value="ECO:0007669"/>
    <property type="project" value="UniProtKB-SubCell"/>
</dbReference>
<evidence type="ECO:0000256" key="3">
    <source>
        <dbReference type="ARBA" id="ARBA00005469"/>
    </source>
</evidence>
<reference evidence="8" key="1">
    <citation type="journal article" date="2022" name="bioRxiv">
        <title>Sequencing and chromosome-scale assembly of the giantPleurodeles waltlgenome.</title>
        <authorList>
            <person name="Brown T."/>
            <person name="Elewa A."/>
            <person name="Iarovenko S."/>
            <person name="Subramanian E."/>
            <person name="Araus A.J."/>
            <person name="Petzold A."/>
            <person name="Susuki M."/>
            <person name="Suzuki K.-i.T."/>
            <person name="Hayashi T."/>
            <person name="Toyoda A."/>
            <person name="Oliveira C."/>
            <person name="Osipova E."/>
            <person name="Leigh N.D."/>
            <person name="Simon A."/>
            <person name="Yun M.H."/>
        </authorList>
    </citation>
    <scope>NUCLEOTIDE SEQUENCE</scope>
    <source>
        <strain evidence="8">20211129_DDA</strain>
        <tissue evidence="8">Liver</tissue>
    </source>
</reference>
<dbReference type="PANTHER" id="PTHR16135">
    <property type="entry name" value="REPRESSOR OF YIELD OF DENV PROTEIN"/>
    <property type="match status" value="1"/>
</dbReference>
<evidence type="ECO:0000256" key="5">
    <source>
        <dbReference type="ARBA" id="ARBA00022884"/>
    </source>
</evidence>
<dbReference type="PANTHER" id="PTHR16135:SF2">
    <property type="entry name" value="SHIFTLESS ANTIVIRAL INHIBITOR OF RIBOSOMAL FRAMESHIFTING PROTEIN"/>
    <property type="match status" value="1"/>
</dbReference>
<keyword evidence="5" id="KW-0694">RNA-binding</keyword>
<feature type="region of interest" description="Disordered" evidence="7">
    <location>
        <begin position="293"/>
        <end position="312"/>
    </location>
</feature>
<dbReference type="GO" id="GO:0005634">
    <property type="term" value="C:nucleus"/>
    <property type="evidence" value="ECO:0007669"/>
    <property type="project" value="UniProtKB-SubCell"/>
</dbReference>
<dbReference type="Proteomes" id="UP001066276">
    <property type="component" value="Chromosome 4_1"/>
</dbReference>
<dbReference type="AlphaFoldDB" id="A0AAV7T9F4"/>
<comment type="caution">
    <text evidence="8">The sequence shown here is derived from an EMBL/GenBank/DDBJ whole genome shotgun (WGS) entry which is preliminary data.</text>
</comment>
<dbReference type="GO" id="GO:0045087">
    <property type="term" value="P:innate immune response"/>
    <property type="evidence" value="ECO:0007669"/>
    <property type="project" value="TreeGrafter"/>
</dbReference>
<evidence type="ECO:0000313" key="9">
    <source>
        <dbReference type="Proteomes" id="UP001066276"/>
    </source>
</evidence>
<proteinExistence type="inferred from homology"/>
<protein>
    <recommendedName>
        <fullName evidence="10">Shiftless antiviral inhibitor of ribosomal frameshifting protein homolog</fullName>
    </recommendedName>
</protein>
<keyword evidence="4" id="KW-0963">Cytoplasm</keyword>
<dbReference type="GO" id="GO:1990825">
    <property type="term" value="F:sequence-specific mRNA binding"/>
    <property type="evidence" value="ECO:0007669"/>
    <property type="project" value="TreeGrafter"/>
</dbReference>
<evidence type="ECO:0000256" key="4">
    <source>
        <dbReference type="ARBA" id="ARBA00022490"/>
    </source>
</evidence>
<dbReference type="InterPro" id="IPR026795">
    <property type="entry name" value="SHFL"/>
</dbReference>